<dbReference type="AlphaFoldDB" id="A0A1V8SMR4"/>
<feature type="domain" description="Peptidase A1" evidence="2">
    <location>
        <begin position="5"/>
        <end position="353"/>
    </location>
</feature>
<dbReference type="SUPFAM" id="SSF50630">
    <property type="entry name" value="Acid proteases"/>
    <property type="match status" value="1"/>
</dbReference>
<dbReference type="STRING" id="1507870.A0A1V8SMR4"/>
<dbReference type="PROSITE" id="PS51767">
    <property type="entry name" value="PEPTIDASE_A1"/>
    <property type="match status" value="1"/>
</dbReference>
<dbReference type="Pfam" id="PF00026">
    <property type="entry name" value="Asp"/>
    <property type="match status" value="1"/>
</dbReference>
<feature type="transmembrane region" description="Helical" evidence="1">
    <location>
        <begin position="407"/>
        <end position="431"/>
    </location>
</feature>
<dbReference type="Proteomes" id="UP000192596">
    <property type="component" value="Unassembled WGS sequence"/>
</dbReference>
<evidence type="ECO:0000256" key="1">
    <source>
        <dbReference type="SAM" id="Phobius"/>
    </source>
</evidence>
<comment type="caution">
    <text evidence="3">The sequence shown here is derived from an EMBL/GenBank/DDBJ whole genome shotgun (WGS) entry which is preliminary data.</text>
</comment>
<dbReference type="InterPro" id="IPR021109">
    <property type="entry name" value="Peptidase_aspartic_dom_sf"/>
</dbReference>
<gene>
    <name evidence="3" type="ORF">B0A48_13718</name>
</gene>
<accession>A0A1V8SMR4</accession>
<organism evidence="3 4">
    <name type="scientific">Cryoendolithus antarcticus</name>
    <dbReference type="NCBI Taxonomy" id="1507870"/>
    <lineage>
        <taxon>Eukaryota</taxon>
        <taxon>Fungi</taxon>
        <taxon>Dikarya</taxon>
        <taxon>Ascomycota</taxon>
        <taxon>Pezizomycotina</taxon>
        <taxon>Dothideomycetes</taxon>
        <taxon>Dothideomycetidae</taxon>
        <taxon>Cladosporiales</taxon>
        <taxon>Cladosporiaceae</taxon>
        <taxon>Cryoendolithus</taxon>
    </lineage>
</organism>
<proteinExistence type="predicted"/>
<dbReference type="InterPro" id="IPR033121">
    <property type="entry name" value="PEPTIDASE_A1"/>
</dbReference>
<dbReference type="OrthoDB" id="5361565at2759"/>
<dbReference type="InParanoid" id="A0A1V8SMR4"/>
<evidence type="ECO:0000313" key="3">
    <source>
        <dbReference type="EMBL" id="OQO00370.1"/>
    </source>
</evidence>
<keyword evidence="1" id="KW-0472">Membrane</keyword>
<keyword evidence="4" id="KW-1185">Reference proteome</keyword>
<reference evidence="4" key="1">
    <citation type="submission" date="2017-03" db="EMBL/GenBank/DDBJ databases">
        <title>Genomes of endolithic fungi from Antarctica.</title>
        <authorList>
            <person name="Coleine C."/>
            <person name="Masonjones S."/>
            <person name="Stajich J.E."/>
        </authorList>
    </citation>
    <scope>NUCLEOTIDE SEQUENCE [LARGE SCALE GENOMIC DNA]</scope>
    <source>
        <strain evidence="4">CCFEE 5527</strain>
    </source>
</reference>
<dbReference type="EMBL" id="NAJO01000035">
    <property type="protein sequence ID" value="OQO00370.1"/>
    <property type="molecule type" value="Genomic_DNA"/>
</dbReference>
<keyword evidence="1" id="KW-1133">Transmembrane helix</keyword>
<evidence type="ECO:0000313" key="4">
    <source>
        <dbReference type="Proteomes" id="UP000192596"/>
    </source>
</evidence>
<keyword evidence="1" id="KW-0812">Transmembrane</keyword>
<name>A0A1V8SMR4_9PEZI</name>
<dbReference type="Gene3D" id="2.40.70.10">
    <property type="entry name" value="Acid Proteases"/>
    <property type="match status" value="1"/>
</dbReference>
<sequence>MEAPWCYQLLMYYLRMNLSMVPHSTLNETWVYNTTATFCPDDYTEARCFTTRGGTYDPSRSSSAQILLGGYHTIDLHSRNGDLVSNGAWVNDTLAISNLTLDDYTVGMPDWDFNGPFDWQGNIGLGRQSRLLQRLVDDGHIASRTYSFWWGRNSATTSSSMDGHIVLGGYDAAKTSGPNITQKMVPYAAGCTSGMLVTVSSMMLDFPNGTQADMLAPSILSACLQIEWPTLISPRFDPYFERFEELTNTRMNDLSTMLGLYTGRHFDADNVYTGDIVMTTAEGLRVTIPNELLVLPNAVVDNTGAVIHNASDPIVMMAPTMTVNVNDNPQIGRPFFSSVYMMVNLDEETFTLWPANATTDSRLVTVRSTCTTQDGNPDNGTVSAVPTAAVLPPSAPHRSAHVLSTGIIAAIGIGGALLITSMVTLGAFCVYKRKRRRLAVQSAQIGAASTAQSSAPEIMGWHEKCGISRVEELLPQQRYMAQELATKERVIEAPGGPWDFRPVELSAAPKTPKGRPG</sequence>
<evidence type="ECO:0000259" key="2">
    <source>
        <dbReference type="PROSITE" id="PS51767"/>
    </source>
</evidence>
<protein>
    <recommendedName>
        <fullName evidence="2">Peptidase A1 domain-containing protein</fullName>
    </recommendedName>
</protein>